<reference evidence="14" key="1">
    <citation type="journal article" date="2019" name="Int. J. Syst. Evol. Microbiol.">
        <title>The Global Catalogue of Microorganisms (GCM) 10K type strain sequencing project: providing services to taxonomists for standard genome sequencing and annotation.</title>
        <authorList>
            <consortium name="The Broad Institute Genomics Platform"/>
            <consortium name="The Broad Institute Genome Sequencing Center for Infectious Disease"/>
            <person name="Wu L."/>
            <person name="Ma J."/>
        </authorList>
    </citation>
    <scope>NUCLEOTIDE SEQUENCE [LARGE SCALE GENOMIC DNA]</scope>
    <source>
        <strain evidence="14">DFY28</strain>
    </source>
</reference>
<keyword evidence="3 11" id="KW-0813">Transport</keyword>
<evidence type="ECO:0000256" key="7">
    <source>
        <dbReference type="ARBA" id="ARBA00022989"/>
    </source>
</evidence>
<dbReference type="CDD" id="cd00310">
    <property type="entry name" value="ATP-synt_Fo_a_6"/>
    <property type="match status" value="1"/>
</dbReference>
<dbReference type="NCBIfam" id="TIGR01131">
    <property type="entry name" value="ATP_synt_6_or_A"/>
    <property type="match status" value="1"/>
</dbReference>
<evidence type="ECO:0000256" key="8">
    <source>
        <dbReference type="ARBA" id="ARBA00023065"/>
    </source>
</evidence>
<accession>A0ABW1R102</accession>
<dbReference type="InterPro" id="IPR000568">
    <property type="entry name" value="ATP_synth_F0_asu"/>
</dbReference>
<dbReference type="PANTHER" id="PTHR11410">
    <property type="entry name" value="ATP SYNTHASE SUBUNIT A"/>
    <property type="match status" value="1"/>
</dbReference>
<sequence length="277" mass="30548">MSAIAMTAIRAEGFVPPSPADFNLPPVGYTQQNAPTFEFLGETMYLGVTKPMLQLALSVILIFGFFYFASRKRALVPGKLQLVGEMGYGLVRNGLARDNIGHDFMRFVPFLVSMFFFILVNNYFGLIPFIQLPTASRSAVAYTLAIIAWLVYNSVGVQKHGFFGYLKHQTVPAGVRGPVLVLLIPLEFFSNILVRPVTLALRLFANMFAGHILLILFSLGGQYLITEMGGVYIAAGAVSFVMFLLICVLEMLVMFLQAYVFVLLTAMYIAGAVADEH</sequence>
<evidence type="ECO:0000256" key="4">
    <source>
        <dbReference type="ARBA" id="ARBA00022547"/>
    </source>
</evidence>
<feature type="transmembrane region" description="Helical" evidence="11">
    <location>
        <begin position="231"/>
        <end position="249"/>
    </location>
</feature>
<evidence type="ECO:0000256" key="5">
    <source>
        <dbReference type="ARBA" id="ARBA00022692"/>
    </source>
</evidence>
<evidence type="ECO:0000256" key="12">
    <source>
        <dbReference type="RuleBase" id="RU000483"/>
    </source>
</evidence>
<evidence type="ECO:0000256" key="9">
    <source>
        <dbReference type="ARBA" id="ARBA00023136"/>
    </source>
</evidence>
<organism evidence="13 14">
    <name type="scientific">Nocardioides yefusunii</name>
    <dbReference type="NCBI Taxonomy" id="2500546"/>
    <lineage>
        <taxon>Bacteria</taxon>
        <taxon>Bacillati</taxon>
        <taxon>Actinomycetota</taxon>
        <taxon>Actinomycetes</taxon>
        <taxon>Propionibacteriales</taxon>
        <taxon>Nocardioidaceae</taxon>
        <taxon>Nocardioides</taxon>
    </lineage>
</organism>
<feature type="transmembrane region" description="Helical" evidence="11">
    <location>
        <begin position="256"/>
        <end position="274"/>
    </location>
</feature>
<keyword evidence="9 11" id="KW-0472">Membrane</keyword>
<evidence type="ECO:0000256" key="6">
    <source>
        <dbReference type="ARBA" id="ARBA00022781"/>
    </source>
</evidence>
<name>A0ABW1R102_9ACTN</name>
<evidence type="ECO:0000256" key="3">
    <source>
        <dbReference type="ARBA" id="ARBA00022448"/>
    </source>
</evidence>
<dbReference type="InterPro" id="IPR035908">
    <property type="entry name" value="F0_ATP_A_sf"/>
</dbReference>
<dbReference type="SUPFAM" id="SSF81336">
    <property type="entry name" value="F1F0 ATP synthase subunit A"/>
    <property type="match status" value="1"/>
</dbReference>
<dbReference type="Pfam" id="PF00119">
    <property type="entry name" value="ATP-synt_A"/>
    <property type="match status" value="1"/>
</dbReference>
<dbReference type="PROSITE" id="PS00449">
    <property type="entry name" value="ATPASE_A"/>
    <property type="match status" value="1"/>
</dbReference>
<feature type="transmembrane region" description="Helical" evidence="11">
    <location>
        <begin position="52"/>
        <end position="70"/>
    </location>
</feature>
<keyword evidence="8 11" id="KW-0406">Ion transport</keyword>
<feature type="transmembrane region" description="Helical" evidence="11">
    <location>
        <begin position="203"/>
        <end position="225"/>
    </location>
</feature>
<comment type="subcellular location">
    <subcellularLocation>
        <location evidence="11 12">Cell membrane</location>
        <topology evidence="11 12">Multi-pass membrane protein</topology>
    </subcellularLocation>
    <subcellularLocation>
        <location evidence="1">Membrane</location>
        <topology evidence="1">Multi-pass membrane protein</topology>
    </subcellularLocation>
</comment>
<keyword evidence="11" id="KW-1003">Cell membrane</keyword>
<feature type="transmembrane region" description="Helical" evidence="11">
    <location>
        <begin position="107"/>
        <end position="127"/>
    </location>
</feature>
<feature type="transmembrane region" description="Helical" evidence="11">
    <location>
        <begin position="175"/>
        <end position="194"/>
    </location>
</feature>
<keyword evidence="5 11" id="KW-0812">Transmembrane</keyword>
<evidence type="ECO:0000256" key="11">
    <source>
        <dbReference type="HAMAP-Rule" id="MF_01393"/>
    </source>
</evidence>
<dbReference type="Proteomes" id="UP001596098">
    <property type="component" value="Unassembled WGS sequence"/>
</dbReference>
<dbReference type="PANTHER" id="PTHR11410:SF0">
    <property type="entry name" value="ATP SYNTHASE SUBUNIT A"/>
    <property type="match status" value="1"/>
</dbReference>
<keyword evidence="6 11" id="KW-0375">Hydrogen ion transport</keyword>
<dbReference type="HAMAP" id="MF_01393">
    <property type="entry name" value="ATP_synth_a_bact"/>
    <property type="match status" value="1"/>
</dbReference>
<comment type="function">
    <text evidence="11 12">Key component of the proton channel; it plays a direct role in the translocation of protons across the membrane.</text>
</comment>
<dbReference type="Gene3D" id="1.20.120.220">
    <property type="entry name" value="ATP synthase, F0 complex, subunit A"/>
    <property type="match status" value="1"/>
</dbReference>
<dbReference type="InterPro" id="IPR023011">
    <property type="entry name" value="ATP_synth_F0_asu_AS"/>
</dbReference>
<feature type="transmembrane region" description="Helical" evidence="11">
    <location>
        <begin position="139"/>
        <end position="155"/>
    </location>
</feature>
<keyword evidence="7 11" id="KW-1133">Transmembrane helix</keyword>
<gene>
    <name evidence="11 13" type="primary">atpB</name>
    <name evidence="13" type="ORF">ACFPWU_08855</name>
</gene>
<protein>
    <recommendedName>
        <fullName evidence="11 12">ATP synthase subunit a</fullName>
    </recommendedName>
    <alternativeName>
        <fullName evidence="11">ATP synthase F0 sector subunit a</fullName>
    </alternativeName>
    <alternativeName>
        <fullName evidence="11">F-ATPase subunit 6</fullName>
    </alternativeName>
</protein>
<evidence type="ECO:0000256" key="1">
    <source>
        <dbReference type="ARBA" id="ARBA00004141"/>
    </source>
</evidence>
<dbReference type="EMBL" id="JBHSQI010000004">
    <property type="protein sequence ID" value="MFC6153770.1"/>
    <property type="molecule type" value="Genomic_DNA"/>
</dbReference>
<keyword evidence="14" id="KW-1185">Reference proteome</keyword>
<evidence type="ECO:0000256" key="2">
    <source>
        <dbReference type="ARBA" id="ARBA00006810"/>
    </source>
</evidence>
<dbReference type="RefSeq" id="WP_338323505.1">
    <property type="nucleotide sequence ID" value="NZ_CP034929.1"/>
</dbReference>
<keyword evidence="4 11" id="KW-0138">CF(0)</keyword>
<evidence type="ECO:0000256" key="10">
    <source>
        <dbReference type="ARBA" id="ARBA00023310"/>
    </source>
</evidence>
<comment type="caution">
    <text evidence="13">The sequence shown here is derived from an EMBL/GenBank/DDBJ whole genome shotgun (WGS) entry which is preliminary data.</text>
</comment>
<comment type="similarity">
    <text evidence="2 11 12">Belongs to the ATPase A chain family.</text>
</comment>
<evidence type="ECO:0000313" key="13">
    <source>
        <dbReference type="EMBL" id="MFC6153770.1"/>
    </source>
</evidence>
<dbReference type="PRINTS" id="PR00123">
    <property type="entry name" value="ATPASEA"/>
</dbReference>
<evidence type="ECO:0000313" key="14">
    <source>
        <dbReference type="Proteomes" id="UP001596098"/>
    </source>
</evidence>
<proteinExistence type="inferred from homology"/>
<dbReference type="InterPro" id="IPR045083">
    <property type="entry name" value="ATP_synth_F0_asu_bact/mt"/>
</dbReference>
<keyword evidence="10 11" id="KW-0066">ATP synthesis</keyword>